<keyword evidence="1" id="KW-0479">Metal-binding</keyword>
<dbReference type="SUPFAM" id="SSF49998">
    <property type="entry name" value="Amine oxidase catalytic domain"/>
    <property type="match status" value="1"/>
</dbReference>
<dbReference type="InterPro" id="IPR015798">
    <property type="entry name" value="Cu_amine_oxidase_C"/>
</dbReference>
<name>A0AA36E504_LACSI</name>
<dbReference type="GO" id="GO:0009308">
    <property type="term" value="P:amine metabolic process"/>
    <property type="evidence" value="ECO:0007669"/>
    <property type="project" value="UniProtKB-UniRule"/>
</dbReference>
<gene>
    <name evidence="3" type="ORF">LSALG_LOCUS22114</name>
</gene>
<dbReference type="PANTHER" id="PTHR10638:SF18">
    <property type="entry name" value="AMINE OXIDASE [COPPER-CONTAINING] ZETA, PEROXISOMAL"/>
    <property type="match status" value="1"/>
</dbReference>
<sequence length="132" mass="14905">MFFSILGHRFQGSEAKFVRRAAFLKHNLWISPYTCGEDFPGGEFPNQNLCVGEGLASWVQQNRSLEETDNVCIWDNSCPRLEDWYVIPVVRIGYMLQPHGFFNCSPAVDVKEGHVKLTIAPKSISNGLIAML</sequence>
<accession>A0AA36E504</accession>
<dbReference type="PANTHER" id="PTHR10638">
    <property type="entry name" value="COPPER AMINE OXIDASE"/>
    <property type="match status" value="1"/>
</dbReference>
<dbReference type="GO" id="GO:0008131">
    <property type="term" value="F:primary methylamine oxidase activity"/>
    <property type="evidence" value="ECO:0007669"/>
    <property type="project" value="InterPro"/>
</dbReference>
<feature type="domain" description="Copper amine oxidase catalytic" evidence="2">
    <location>
        <begin position="14"/>
        <end position="107"/>
    </location>
</feature>
<evidence type="ECO:0000313" key="4">
    <source>
        <dbReference type="Proteomes" id="UP001177003"/>
    </source>
</evidence>
<dbReference type="EC" id="1.4.3.-" evidence="1"/>
<dbReference type="InterPro" id="IPR000269">
    <property type="entry name" value="Cu_amine_oxidase"/>
</dbReference>
<comment type="cofactor">
    <cofactor evidence="1">
        <name>Cu cation</name>
        <dbReference type="ChEBI" id="CHEBI:23378"/>
    </cofactor>
    <text evidence="1">Contains 1 topaquinone per subunit.</text>
</comment>
<evidence type="ECO:0000256" key="1">
    <source>
        <dbReference type="RuleBase" id="RU000672"/>
    </source>
</evidence>
<protein>
    <recommendedName>
        <fullName evidence="1">Amine oxidase</fullName>
        <ecNumber evidence="1">1.4.3.-</ecNumber>
    </recommendedName>
</protein>
<dbReference type="Pfam" id="PF01179">
    <property type="entry name" value="Cu_amine_oxid"/>
    <property type="match status" value="1"/>
</dbReference>
<keyword evidence="1" id="KW-0801">TPQ</keyword>
<comment type="PTM">
    <text evidence="1">Topaquinone (TPQ) is generated by copper-dependent autoxidation of a specific tyrosyl residue.</text>
</comment>
<dbReference type="GO" id="GO:0048038">
    <property type="term" value="F:quinone binding"/>
    <property type="evidence" value="ECO:0007669"/>
    <property type="project" value="InterPro"/>
</dbReference>
<evidence type="ECO:0000313" key="3">
    <source>
        <dbReference type="EMBL" id="CAI9282478.1"/>
    </source>
</evidence>
<keyword evidence="1" id="KW-0560">Oxidoreductase</keyword>
<dbReference type="Gene3D" id="2.70.98.20">
    <property type="entry name" value="Copper amine oxidase, catalytic domain"/>
    <property type="match status" value="1"/>
</dbReference>
<comment type="similarity">
    <text evidence="1">Belongs to the copper/topaquinone oxidase family.</text>
</comment>
<dbReference type="InterPro" id="IPR036460">
    <property type="entry name" value="Cu_amine_oxidase_C_sf"/>
</dbReference>
<proteinExistence type="inferred from homology"/>
<dbReference type="Proteomes" id="UP001177003">
    <property type="component" value="Chromosome 4"/>
</dbReference>
<organism evidence="3 4">
    <name type="scientific">Lactuca saligna</name>
    <name type="common">Willowleaf lettuce</name>
    <dbReference type="NCBI Taxonomy" id="75948"/>
    <lineage>
        <taxon>Eukaryota</taxon>
        <taxon>Viridiplantae</taxon>
        <taxon>Streptophyta</taxon>
        <taxon>Embryophyta</taxon>
        <taxon>Tracheophyta</taxon>
        <taxon>Spermatophyta</taxon>
        <taxon>Magnoliopsida</taxon>
        <taxon>eudicotyledons</taxon>
        <taxon>Gunneridae</taxon>
        <taxon>Pentapetalae</taxon>
        <taxon>asterids</taxon>
        <taxon>campanulids</taxon>
        <taxon>Asterales</taxon>
        <taxon>Asteraceae</taxon>
        <taxon>Cichorioideae</taxon>
        <taxon>Cichorieae</taxon>
        <taxon>Lactucinae</taxon>
        <taxon>Lactuca</taxon>
    </lineage>
</organism>
<evidence type="ECO:0000259" key="2">
    <source>
        <dbReference type="Pfam" id="PF01179"/>
    </source>
</evidence>
<dbReference type="GO" id="GO:0005507">
    <property type="term" value="F:copper ion binding"/>
    <property type="evidence" value="ECO:0007669"/>
    <property type="project" value="InterPro"/>
</dbReference>
<keyword evidence="4" id="KW-1185">Reference proteome</keyword>
<dbReference type="AlphaFoldDB" id="A0AA36E504"/>
<reference evidence="3" key="1">
    <citation type="submission" date="2023-04" db="EMBL/GenBank/DDBJ databases">
        <authorList>
            <person name="Vijverberg K."/>
            <person name="Xiong W."/>
            <person name="Schranz E."/>
        </authorList>
    </citation>
    <scope>NUCLEOTIDE SEQUENCE</scope>
</reference>
<keyword evidence="1" id="KW-0186">Copper</keyword>
<dbReference type="EMBL" id="OX465080">
    <property type="protein sequence ID" value="CAI9282478.1"/>
    <property type="molecule type" value="Genomic_DNA"/>
</dbReference>